<keyword evidence="2" id="KW-1003">Cell membrane</keyword>
<dbReference type="PANTHER" id="PTHR30509:SF40">
    <property type="entry name" value="BLR3852 PROTEIN"/>
    <property type="match status" value="1"/>
</dbReference>
<proteinExistence type="predicted"/>
<keyword evidence="3 6" id="KW-0812">Transmembrane</keyword>
<sequence>MRLPWTVFLAPSPAALIFAGKTLFAAALALWLAFRFSLEQPVWACMTVMIVSQPLSGMVLAKGLFRLLGTMAGTCMAVVLMAFFAQTPWLFLLALAGWMALCTAASTLLRNHFSYGFVLAGYTVAIIGLPAIAHPLTVFDQAVARCTEICLGIVVASAVSALIWPQRVEQNLAAQARRTWEQGVAAARAELAEAQDATQGLLAMLGQVVAVDAQRDHAWFEGQRGRQRARALRLLSRDLLSLLRTARGAMRQWRGLGEVQRAVLQPWRDEMLVALADPQAEALEALLQRLRAAAGTTTSLDNDQRYLLARFAILLDKIQQAGRALDSVHTAQLSAVAPSALARHRDLQTALLYGLRSACALLGVGVFWLASAWPSAPGAMLMAGVICSLFANRDNAATIGLGFLRGILYAAPVAILISQVLLPQITGYPLLCLVLGVPLFFAALGMAGPPSVVGTATAFAIHLLVLVSPSNQGHVEMGVLLNQLQSLLIGVGFAVLVFRLISLRTPRRTSRRILEATTYDLQRLASVPLANAETWFGGRMADRLLLLARHIEQLSATERGRWEQGLLALDLGNELLHLRACLAGAQGNVAQARDVFLARFTEQLAVGFGNLQSGALDTAADRLRQALEQAADDEPHRLARGAIGQLQQTWRSCCLKAIAEEGTDESA</sequence>
<dbReference type="Pfam" id="PF04632">
    <property type="entry name" value="FUSC"/>
    <property type="match status" value="1"/>
</dbReference>
<keyword evidence="5 6" id="KW-0472">Membrane</keyword>
<dbReference type="InterPro" id="IPR006726">
    <property type="entry name" value="PHBA_efflux_AaeB/fusaric-R"/>
</dbReference>
<dbReference type="EMBL" id="CP013987">
    <property type="protein sequence ID" value="ALZ84083.1"/>
    <property type="molecule type" value="Genomic_DNA"/>
</dbReference>
<dbReference type="AlphaFoldDB" id="A0A0U4WMZ8"/>
<dbReference type="PANTHER" id="PTHR30509">
    <property type="entry name" value="P-HYDROXYBENZOIC ACID EFFLUX PUMP SUBUNIT-RELATED"/>
    <property type="match status" value="1"/>
</dbReference>
<evidence type="ECO:0000256" key="6">
    <source>
        <dbReference type="SAM" id="Phobius"/>
    </source>
</evidence>
<keyword evidence="4 6" id="KW-1133">Transmembrane helix</keyword>
<gene>
    <name evidence="7" type="ORF">APT59_07595</name>
</gene>
<evidence type="ECO:0000256" key="2">
    <source>
        <dbReference type="ARBA" id="ARBA00022475"/>
    </source>
</evidence>
<protein>
    <submittedName>
        <fullName evidence="7">Fusaric acid resistance protein</fullName>
    </submittedName>
</protein>
<accession>A0A0U4WMZ8</accession>
<dbReference type="KEGG" id="por:APT59_07595"/>
<feature type="transmembrane region" description="Helical" evidence="6">
    <location>
        <begin position="483"/>
        <end position="502"/>
    </location>
</feature>
<dbReference type="OrthoDB" id="9807111at2"/>
<name>A0A0U4WMZ8_9PSED</name>
<feature type="transmembrane region" description="Helical" evidence="6">
    <location>
        <begin position="116"/>
        <end position="136"/>
    </location>
</feature>
<dbReference type="Proteomes" id="UP000064137">
    <property type="component" value="Chromosome"/>
</dbReference>
<feature type="transmembrane region" description="Helical" evidence="6">
    <location>
        <begin position="67"/>
        <end position="84"/>
    </location>
</feature>
<comment type="subcellular location">
    <subcellularLocation>
        <location evidence="1">Cell membrane</location>
        <topology evidence="1">Multi-pass membrane protein</topology>
    </subcellularLocation>
</comment>
<dbReference type="RefSeq" id="WP_059314295.1">
    <property type="nucleotide sequence ID" value="NZ_CP013987.1"/>
</dbReference>
<reference evidence="7 8" key="1">
    <citation type="submission" date="2016-01" db="EMBL/GenBank/DDBJ databases">
        <title>Annotation of Pseudomonas oryzihabitans USDA-ARS-USMARC-56511.</title>
        <authorList>
            <person name="Harhay G.P."/>
            <person name="Harhay D.M."/>
            <person name="Smith T.P.L."/>
            <person name="Bono J.L."/>
            <person name="Heaton M.P."/>
            <person name="Clawson M.L."/>
            <person name="Chitko-Mckown C.G."/>
            <person name="Capik S.F."/>
            <person name="DeDonder K.D."/>
            <person name="Apley M.D."/>
            <person name="Lubbers B.V."/>
            <person name="White B.J."/>
            <person name="Larson R.L."/>
        </authorList>
    </citation>
    <scope>NUCLEOTIDE SEQUENCE [LARGE SCALE GENOMIC DNA]</scope>
    <source>
        <strain evidence="7 8">USDA-ARS-USMARC-56511</strain>
    </source>
</reference>
<evidence type="ECO:0000313" key="7">
    <source>
        <dbReference type="EMBL" id="ALZ84083.1"/>
    </source>
</evidence>
<evidence type="ECO:0000313" key="8">
    <source>
        <dbReference type="Proteomes" id="UP000064137"/>
    </source>
</evidence>
<feature type="transmembrane region" description="Helical" evidence="6">
    <location>
        <begin position="350"/>
        <end position="369"/>
    </location>
</feature>
<organism evidence="7 8">
    <name type="scientific">Pseudomonas oryzihabitans</name>
    <dbReference type="NCBI Taxonomy" id="47885"/>
    <lineage>
        <taxon>Bacteria</taxon>
        <taxon>Pseudomonadati</taxon>
        <taxon>Pseudomonadota</taxon>
        <taxon>Gammaproteobacteria</taxon>
        <taxon>Pseudomonadales</taxon>
        <taxon>Pseudomonadaceae</taxon>
        <taxon>Pseudomonas</taxon>
    </lineage>
</organism>
<feature type="transmembrane region" description="Helical" evidence="6">
    <location>
        <begin position="403"/>
        <end position="422"/>
    </location>
</feature>
<evidence type="ECO:0000256" key="4">
    <source>
        <dbReference type="ARBA" id="ARBA00022989"/>
    </source>
</evidence>
<dbReference type="GO" id="GO:0005886">
    <property type="term" value="C:plasma membrane"/>
    <property type="evidence" value="ECO:0007669"/>
    <property type="project" value="UniProtKB-SubCell"/>
</dbReference>
<feature type="transmembrane region" description="Helical" evidence="6">
    <location>
        <begin position="428"/>
        <end position="445"/>
    </location>
</feature>
<feature type="transmembrane region" description="Helical" evidence="6">
    <location>
        <begin position="90"/>
        <end position="109"/>
    </location>
</feature>
<evidence type="ECO:0000256" key="1">
    <source>
        <dbReference type="ARBA" id="ARBA00004651"/>
    </source>
</evidence>
<evidence type="ECO:0000256" key="5">
    <source>
        <dbReference type="ARBA" id="ARBA00023136"/>
    </source>
</evidence>
<feature type="transmembrane region" description="Helical" evidence="6">
    <location>
        <begin position="142"/>
        <end position="164"/>
    </location>
</feature>
<dbReference type="GO" id="GO:0022857">
    <property type="term" value="F:transmembrane transporter activity"/>
    <property type="evidence" value="ECO:0007669"/>
    <property type="project" value="InterPro"/>
</dbReference>
<evidence type="ECO:0000256" key="3">
    <source>
        <dbReference type="ARBA" id="ARBA00022692"/>
    </source>
</evidence>